<keyword evidence="2" id="KW-1185">Reference proteome</keyword>
<proteinExistence type="predicted"/>
<accession>A0ABR9KA91</accession>
<dbReference type="EMBL" id="JADBEF010000001">
    <property type="protein sequence ID" value="MBE1558643.1"/>
    <property type="molecule type" value="Genomic_DNA"/>
</dbReference>
<reference evidence="1 2" key="1">
    <citation type="submission" date="2020-10" db="EMBL/GenBank/DDBJ databases">
        <title>Sequencing the genomes of 1000 actinobacteria strains.</title>
        <authorList>
            <person name="Klenk H.-P."/>
        </authorList>
    </citation>
    <scope>NUCLEOTIDE SEQUENCE [LARGE SCALE GENOMIC DNA]</scope>
    <source>
        <strain evidence="1 2">DSM 43748</strain>
    </source>
</reference>
<organism evidence="1 2">
    <name type="scientific">Nonomuraea africana</name>
    <dbReference type="NCBI Taxonomy" id="46171"/>
    <lineage>
        <taxon>Bacteria</taxon>
        <taxon>Bacillati</taxon>
        <taxon>Actinomycetota</taxon>
        <taxon>Actinomycetes</taxon>
        <taxon>Streptosporangiales</taxon>
        <taxon>Streptosporangiaceae</taxon>
        <taxon>Nonomuraea</taxon>
    </lineage>
</organism>
<comment type="caution">
    <text evidence="1">The sequence shown here is derived from an EMBL/GenBank/DDBJ whole genome shotgun (WGS) entry which is preliminary data.</text>
</comment>
<sequence>MRGREVSGFLAEISSFAAVDLLVAPEDREREMERNTFWIPIPCDEDGHADDTGIDTEDVRAALTEMAAVLRLRFASARSLLTGYAWCDEQAGQLRMSMCSAAPDALPFGGPYRPDTDPTAVSAAIAADSHPGLISWADLRPVEATPDEEPADRPFPVYVVPLGCP</sequence>
<dbReference type="RefSeq" id="WP_192774034.1">
    <property type="nucleotide sequence ID" value="NZ_BAAASY010000003.1"/>
</dbReference>
<dbReference type="Proteomes" id="UP000661607">
    <property type="component" value="Unassembled WGS sequence"/>
</dbReference>
<evidence type="ECO:0000313" key="2">
    <source>
        <dbReference type="Proteomes" id="UP000661607"/>
    </source>
</evidence>
<name>A0ABR9KA91_9ACTN</name>
<gene>
    <name evidence="1" type="ORF">H4W81_001422</name>
</gene>
<evidence type="ECO:0000313" key="1">
    <source>
        <dbReference type="EMBL" id="MBE1558643.1"/>
    </source>
</evidence>
<protein>
    <submittedName>
        <fullName evidence="1">Uncharacterized protein</fullName>
    </submittedName>
</protein>